<evidence type="ECO:0000313" key="3">
    <source>
        <dbReference type="Proteomes" id="UP000694407"/>
    </source>
</evidence>
<dbReference type="AlphaFoldDB" id="A0A8C6ENU0"/>
<sequence>MTRKRSWPRPPSWTIPTGMFPSRMTGCQCSGSSTVKSHAQNVFKAVPELHFIFLTVPSYMSLGSTLVTVFHQVGTIPNLTYDEDFAVQICLRHNHYPQLHVRKARVEDHDDLMPIFMHYDTVLKETYGEYFLAELIEAQDEENHAVVCEVSDSSIWEMLSERNKRHELCFLDLKRTLRADVP</sequence>
<reference evidence="2" key="2">
    <citation type="submission" date="2025-09" db="UniProtKB">
        <authorList>
            <consortium name="Ensembl"/>
        </authorList>
    </citation>
    <scope>IDENTIFICATION</scope>
</reference>
<evidence type="ECO:0000313" key="2">
    <source>
        <dbReference type="Ensembl" id="ENSMMMP00000003692.1"/>
    </source>
</evidence>
<organism evidence="2 3">
    <name type="scientific">Marmota marmota marmota</name>
    <name type="common">Alpine marmot</name>
    <dbReference type="NCBI Taxonomy" id="9994"/>
    <lineage>
        <taxon>Eukaryota</taxon>
        <taxon>Metazoa</taxon>
        <taxon>Chordata</taxon>
        <taxon>Craniata</taxon>
        <taxon>Vertebrata</taxon>
        <taxon>Euteleostomi</taxon>
        <taxon>Mammalia</taxon>
        <taxon>Eutheria</taxon>
        <taxon>Euarchontoglires</taxon>
        <taxon>Glires</taxon>
        <taxon>Rodentia</taxon>
        <taxon>Sciuromorpha</taxon>
        <taxon>Sciuridae</taxon>
        <taxon>Xerinae</taxon>
        <taxon>Marmotini</taxon>
        <taxon>Marmota</taxon>
    </lineage>
</organism>
<dbReference type="Ensembl" id="ENSMMMT00000004199.1">
    <property type="protein sequence ID" value="ENSMMMP00000003692.1"/>
    <property type="gene ID" value="ENSMMMG00000003290.1"/>
</dbReference>
<dbReference type="PANTHER" id="PTHR21178">
    <property type="entry name" value="CILIA- AND FLAGELLA-ASSOCIATED PROTEIN 61"/>
    <property type="match status" value="1"/>
</dbReference>
<name>A0A8C6ENU0_MARMA</name>
<keyword evidence="3" id="KW-1185">Reference proteome</keyword>
<reference evidence="2" key="1">
    <citation type="submission" date="2025-08" db="UniProtKB">
        <authorList>
            <consortium name="Ensembl"/>
        </authorList>
    </citation>
    <scope>IDENTIFICATION</scope>
</reference>
<dbReference type="InterPro" id="IPR032151">
    <property type="entry name" value="CFAP61_N"/>
</dbReference>
<dbReference type="Pfam" id="PF16092">
    <property type="entry name" value="CFAP61_N"/>
    <property type="match status" value="1"/>
</dbReference>
<dbReference type="GeneTree" id="ENSGT00390000004987"/>
<dbReference type="Proteomes" id="UP000694407">
    <property type="component" value="Unplaced"/>
</dbReference>
<accession>A0A8C6ENU0</accession>
<protein>
    <recommendedName>
        <fullName evidence="1">Cilia- and flagella-associated protein 61 N-terminal domain-containing protein</fullName>
    </recommendedName>
</protein>
<feature type="domain" description="Cilia- and flagella-associated protein 61 N-terminal" evidence="1">
    <location>
        <begin position="35"/>
        <end position="153"/>
    </location>
</feature>
<evidence type="ECO:0000259" key="1">
    <source>
        <dbReference type="Pfam" id="PF16092"/>
    </source>
</evidence>
<proteinExistence type="predicted"/>
<dbReference type="InterPro" id="IPR038884">
    <property type="entry name" value="CFAP61"/>
</dbReference>
<dbReference type="PANTHER" id="PTHR21178:SF8">
    <property type="entry name" value="CILIA- AND FLAGELLA-ASSOCIATED PROTEIN 61"/>
    <property type="match status" value="1"/>
</dbReference>